<evidence type="ECO:0000313" key="5">
    <source>
        <dbReference type="Proteomes" id="UP000196053"/>
    </source>
</evidence>
<keyword evidence="3" id="KW-0378">Hydrolase</keyword>
<sequence>MMAIRKIREIGDDILTKVSREVKKVDQRLQVLIDDMLDTMYDAEGVGLAAPQIGVLKRVVVIDVSEERDNPIILINPEIIETEGCQIGDEGCLSIPGKVGTVERPNYVKVKAYDRDMKEFIIEGTELLARALCHEIDHLDGILYSEKVQDGLRSVYDTEEVDEE</sequence>
<dbReference type="Pfam" id="PF01327">
    <property type="entry name" value="Pep_deformylase"/>
    <property type="match status" value="1"/>
</dbReference>
<dbReference type="GO" id="GO:0042586">
    <property type="term" value="F:peptide deformylase activity"/>
    <property type="evidence" value="ECO:0007669"/>
    <property type="project" value="UniProtKB-UniRule"/>
</dbReference>
<dbReference type="InterPro" id="IPR023635">
    <property type="entry name" value="Peptide_deformylase"/>
</dbReference>
<comment type="function">
    <text evidence="3">Removes the formyl group from the N-terminal Met of newly synthesized proteins. Requires at least a dipeptide for an efficient rate of reaction. N-terminal L-methionine is a prerequisite for activity but the enzyme has broad specificity at other positions.</text>
</comment>
<keyword evidence="3" id="KW-0479">Metal-binding</keyword>
<evidence type="ECO:0000313" key="4">
    <source>
        <dbReference type="EMBL" id="CUH92348.1"/>
    </source>
</evidence>
<protein>
    <recommendedName>
        <fullName evidence="3">Peptide deformylase</fullName>
        <shortName evidence="3">PDF</shortName>
        <ecNumber evidence="3">3.5.1.88</ecNumber>
    </recommendedName>
    <alternativeName>
        <fullName evidence="3">Polypeptide deformylase</fullName>
    </alternativeName>
</protein>
<comment type="similarity">
    <text evidence="1 3">Belongs to the polypeptide deformylase family.</text>
</comment>
<dbReference type="GO" id="GO:0046872">
    <property type="term" value="F:metal ion binding"/>
    <property type="evidence" value="ECO:0007669"/>
    <property type="project" value="UniProtKB-KW"/>
</dbReference>
<dbReference type="HAMAP" id="MF_00163">
    <property type="entry name" value="Pep_deformylase"/>
    <property type="match status" value="1"/>
</dbReference>
<evidence type="ECO:0000256" key="3">
    <source>
        <dbReference type="HAMAP-Rule" id="MF_00163"/>
    </source>
</evidence>
<dbReference type="CDD" id="cd00487">
    <property type="entry name" value="Pep_deformylase"/>
    <property type="match status" value="1"/>
</dbReference>
<dbReference type="PRINTS" id="PR01576">
    <property type="entry name" value="PDEFORMYLASE"/>
</dbReference>
<comment type="catalytic activity">
    <reaction evidence="3">
        <text>N-terminal N-formyl-L-methionyl-[peptide] + H2O = N-terminal L-methionyl-[peptide] + formate</text>
        <dbReference type="Rhea" id="RHEA:24420"/>
        <dbReference type="Rhea" id="RHEA-COMP:10639"/>
        <dbReference type="Rhea" id="RHEA-COMP:10640"/>
        <dbReference type="ChEBI" id="CHEBI:15377"/>
        <dbReference type="ChEBI" id="CHEBI:15740"/>
        <dbReference type="ChEBI" id="CHEBI:49298"/>
        <dbReference type="ChEBI" id="CHEBI:64731"/>
        <dbReference type="EC" id="3.5.1.88"/>
    </reaction>
</comment>
<evidence type="ECO:0000256" key="1">
    <source>
        <dbReference type="ARBA" id="ARBA00010759"/>
    </source>
</evidence>
<dbReference type="Proteomes" id="UP000196053">
    <property type="component" value="Chromosome I"/>
</dbReference>
<proteinExistence type="inferred from homology"/>
<feature type="binding site" evidence="3">
    <location>
        <position position="138"/>
    </location>
    <ligand>
        <name>Fe cation</name>
        <dbReference type="ChEBI" id="CHEBI:24875"/>
    </ligand>
</feature>
<reference evidence="5" key="1">
    <citation type="submission" date="2015-09" db="EMBL/GenBank/DDBJ databases">
        <authorList>
            <person name="Wibberg D."/>
        </authorList>
    </citation>
    <scope>NUCLEOTIDE SEQUENCE [LARGE SCALE GENOMIC DNA]</scope>
    <source>
        <strain evidence="5">SD1D</strain>
    </source>
</reference>
<accession>A0A0K8J4T3</accession>
<evidence type="ECO:0000256" key="2">
    <source>
        <dbReference type="ARBA" id="ARBA00023004"/>
    </source>
</evidence>
<dbReference type="EC" id="3.5.1.88" evidence="3"/>
<dbReference type="InterPro" id="IPR036821">
    <property type="entry name" value="Peptide_deformylase_sf"/>
</dbReference>
<dbReference type="NCBIfam" id="NF001159">
    <property type="entry name" value="PRK00150.1-3"/>
    <property type="match status" value="1"/>
</dbReference>
<comment type="cofactor">
    <cofactor evidence="3">
        <name>Fe(2+)</name>
        <dbReference type="ChEBI" id="CHEBI:29033"/>
    </cofactor>
    <text evidence="3">Binds 1 Fe(2+) ion.</text>
</comment>
<dbReference type="NCBIfam" id="TIGR00079">
    <property type="entry name" value="pept_deformyl"/>
    <property type="match status" value="1"/>
</dbReference>
<feature type="binding site" evidence="3">
    <location>
        <position position="92"/>
    </location>
    <ligand>
        <name>Fe cation</name>
        <dbReference type="ChEBI" id="CHEBI:24875"/>
    </ligand>
</feature>
<keyword evidence="5" id="KW-1185">Reference proteome</keyword>
<dbReference type="PANTHER" id="PTHR10458:SF22">
    <property type="entry name" value="PEPTIDE DEFORMYLASE"/>
    <property type="match status" value="1"/>
</dbReference>
<dbReference type="Gene3D" id="3.90.45.10">
    <property type="entry name" value="Peptide deformylase"/>
    <property type="match status" value="1"/>
</dbReference>
<keyword evidence="3" id="KW-0648">Protein biosynthesis</keyword>
<keyword evidence="2 3" id="KW-0408">Iron</keyword>
<dbReference type="AlphaFoldDB" id="A0A0K8J4T3"/>
<feature type="binding site" evidence="3">
    <location>
        <position position="134"/>
    </location>
    <ligand>
        <name>Fe cation</name>
        <dbReference type="ChEBI" id="CHEBI:24875"/>
    </ligand>
</feature>
<feature type="active site" evidence="3">
    <location>
        <position position="135"/>
    </location>
</feature>
<organism evidence="4 5">
    <name type="scientific">Herbinix luporum</name>
    <dbReference type="NCBI Taxonomy" id="1679721"/>
    <lineage>
        <taxon>Bacteria</taxon>
        <taxon>Bacillati</taxon>
        <taxon>Bacillota</taxon>
        <taxon>Clostridia</taxon>
        <taxon>Lachnospirales</taxon>
        <taxon>Lachnospiraceae</taxon>
        <taxon>Herbinix</taxon>
    </lineage>
</organism>
<gene>
    <name evidence="3" type="primary">def</name>
    <name evidence="4" type="ORF">SD1D_0800</name>
</gene>
<dbReference type="KEGG" id="hsd:SD1D_0800"/>
<dbReference type="PANTHER" id="PTHR10458">
    <property type="entry name" value="PEPTIDE DEFORMYLASE"/>
    <property type="match status" value="1"/>
</dbReference>
<dbReference type="EMBL" id="LN879430">
    <property type="protein sequence ID" value="CUH92348.1"/>
    <property type="molecule type" value="Genomic_DNA"/>
</dbReference>
<dbReference type="SUPFAM" id="SSF56420">
    <property type="entry name" value="Peptide deformylase"/>
    <property type="match status" value="1"/>
</dbReference>
<name>A0A0K8J4T3_9FIRM</name>
<dbReference type="PIRSF" id="PIRSF004749">
    <property type="entry name" value="Pep_def"/>
    <property type="match status" value="1"/>
</dbReference>
<dbReference type="GO" id="GO:0006412">
    <property type="term" value="P:translation"/>
    <property type="evidence" value="ECO:0007669"/>
    <property type="project" value="UniProtKB-UniRule"/>
</dbReference>